<evidence type="ECO:0000313" key="1">
    <source>
        <dbReference type="EMBL" id="GBM73258.1"/>
    </source>
</evidence>
<dbReference type="Proteomes" id="UP000499080">
    <property type="component" value="Unassembled WGS sequence"/>
</dbReference>
<sequence length="101" mass="11389">MGPIIYDLPVLISRFEAKPRLFWDFSNNLEPSSDDKDTPELVLACPNFHSTPVGESLILDVRFHSSHIDVGPTFTADLWLVARPRSTRAETKTLPPDMSHN</sequence>
<gene>
    <name evidence="1" type="ORF">AVEN_158618_1</name>
</gene>
<dbReference type="EMBL" id="BGPR01002427">
    <property type="protein sequence ID" value="GBM73258.1"/>
    <property type="molecule type" value="Genomic_DNA"/>
</dbReference>
<organism evidence="1 2">
    <name type="scientific">Araneus ventricosus</name>
    <name type="common">Orbweaver spider</name>
    <name type="synonym">Epeira ventricosa</name>
    <dbReference type="NCBI Taxonomy" id="182803"/>
    <lineage>
        <taxon>Eukaryota</taxon>
        <taxon>Metazoa</taxon>
        <taxon>Ecdysozoa</taxon>
        <taxon>Arthropoda</taxon>
        <taxon>Chelicerata</taxon>
        <taxon>Arachnida</taxon>
        <taxon>Araneae</taxon>
        <taxon>Araneomorphae</taxon>
        <taxon>Entelegynae</taxon>
        <taxon>Araneoidea</taxon>
        <taxon>Araneidae</taxon>
        <taxon>Araneus</taxon>
    </lineage>
</organism>
<name>A0A4Y2I6D7_ARAVE</name>
<reference evidence="1 2" key="1">
    <citation type="journal article" date="2019" name="Sci. Rep.">
        <title>Orb-weaving spider Araneus ventricosus genome elucidates the spidroin gene catalogue.</title>
        <authorList>
            <person name="Kono N."/>
            <person name="Nakamura H."/>
            <person name="Ohtoshi R."/>
            <person name="Moran D.A.P."/>
            <person name="Shinohara A."/>
            <person name="Yoshida Y."/>
            <person name="Fujiwara M."/>
            <person name="Mori M."/>
            <person name="Tomita M."/>
            <person name="Arakawa K."/>
        </authorList>
    </citation>
    <scope>NUCLEOTIDE SEQUENCE [LARGE SCALE GENOMIC DNA]</scope>
</reference>
<evidence type="ECO:0000313" key="2">
    <source>
        <dbReference type="Proteomes" id="UP000499080"/>
    </source>
</evidence>
<comment type="caution">
    <text evidence="1">The sequence shown here is derived from an EMBL/GenBank/DDBJ whole genome shotgun (WGS) entry which is preliminary data.</text>
</comment>
<accession>A0A4Y2I6D7</accession>
<protein>
    <submittedName>
        <fullName evidence="1">Uncharacterized protein</fullName>
    </submittedName>
</protein>
<proteinExistence type="predicted"/>
<keyword evidence="2" id="KW-1185">Reference proteome</keyword>
<dbReference type="AlphaFoldDB" id="A0A4Y2I6D7"/>